<reference evidence="15 16" key="1">
    <citation type="submission" date="2015-04" db="EMBL/GenBank/DDBJ databases">
        <authorList>
            <person name="Syromyatnikov M.Y."/>
            <person name="Popov V.N."/>
        </authorList>
    </citation>
    <scope>NUCLEOTIDE SEQUENCE [LARGE SCALE GENOMIC DNA]</scope>
    <source>
        <strain evidence="15 16">CECT 5292</strain>
    </source>
</reference>
<evidence type="ECO:0000256" key="10">
    <source>
        <dbReference type="ARBA" id="ARBA00023004"/>
    </source>
</evidence>
<evidence type="ECO:0000256" key="4">
    <source>
        <dbReference type="ARBA" id="ARBA00022475"/>
    </source>
</evidence>
<dbReference type="InterPro" id="IPR016174">
    <property type="entry name" value="Di-haem_cyt_TM"/>
</dbReference>
<evidence type="ECO:0000256" key="2">
    <source>
        <dbReference type="ARBA" id="ARBA00004651"/>
    </source>
</evidence>
<keyword evidence="3" id="KW-0813">Transport</keyword>
<evidence type="ECO:0000256" key="13">
    <source>
        <dbReference type="SAM" id="Phobius"/>
    </source>
</evidence>
<feature type="transmembrane region" description="Helical" evidence="13">
    <location>
        <begin position="97"/>
        <end position="119"/>
    </location>
</feature>
<protein>
    <recommendedName>
        <fullName evidence="14">Lipid/polyisoprenoid-binding YceI-like domain-containing protein</fullName>
    </recommendedName>
</protein>
<dbReference type="InterPro" id="IPR036761">
    <property type="entry name" value="TTHA0802/YceI-like_sf"/>
</dbReference>
<comment type="similarity">
    <text evidence="12">Belongs to the cytochrome b561 family.</text>
</comment>
<dbReference type="GO" id="GO:0009055">
    <property type="term" value="F:electron transfer activity"/>
    <property type="evidence" value="ECO:0007669"/>
    <property type="project" value="InterPro"/>
</dbReference>
<comment type="cofactor">
    <cofactor evidence="1">
        <name>heme b</name>
        <dbReference type="ChEBI" id="CHEBI:60344"/>
    </cofactor>
</comment>
<keyword evidence="6 13" id="KW-0812">Transmembrane</keyword>
<dbReference type="SUPFAM" id="SSF81342">
    <property type="entry name" value="Transmembrane di-heme cytochromes"/>
    <property type="match status" value="1"/>
</dbReference>
<dbReference type="PANTHER" id="PTHR30529:SF7">
    <property type="entry name" value="CYTOCHROME B561 BACTERIAL_NI-HYDROGENASE DOMAIN-CONTAINING PROTEIN"/>
    <property type="match status" value="1"/>
</dbReference>
<dbReference type="Gene3D" id="2.40.128.110">
    <property type="entry name" value="Lipid/polyisoprenoid-binding, YceI-like"/>
    <property type="match status" value="1"/>
</dbReference>
<dbReference type="InterPro" id="IPR052168">
    <property type="entry name" value="Cytochrome_b561_oxidase"/>
</dbReference>
<feature type="transmembrane region" description="Helical" evidence="13">
    <location>
        <begin position="15"/>
        <end position="33"/>
    </location>
</feature>
<dbReference type="SMART" id="SM00867">
    <property type="entry name" value="YceI"/>
    <property type="match status" value="1"/>
</dbReference>
<keyword evidence="9 13" id="KW-1133">Transmembrane helix</keyword>
<evidence type="ECO:0000256" key="3">
    <source>
        <dbReference type="ARBA" id="ARBA00022448"/>
    </source>
</evidence>
<keyword evidence="7" id="KW-0479">Metal-binding</keyword>
<sequence length="397" mass="42317">MLSNTASHYGTITKLFHWTIAFGIFLVIPLGIYGNNLAHAIEANGADAQTVARAAFVFSLHKTIGLTILFTALARIAWAISQPKPEALNGDKKAEHWLASMIHWLLYGSLVLVPVTGWIHHSATSGFAPIWWPFGQDLPFVPKSDSTAHLFEGLHVVFERVLVASLVLHIAGALKHHVIDKDATLRRMWFGTTAVGPRPQQHSAKTAILGALAVWVIALGIGQSLGLYRSDTGQTTAALESVASDWTVQSGQIGIAVTQFGSQTNGSFSDWTSAITFDETAKTGSVTTTINIASLSIGSVTSQALGAEYFDAATHPTAIYEGQISHIEADQYASTGTLTLKGQSIPVEFTFDLTIVDGLAKMSGTTRLDRTDFGIGAADEGTLGFGVDVSLNLTAAR</sequence>
<dbReference type="Proteomes" id="UP000048949">
    <property type="component" value="Unassembled WGS sequence"/>
</dbReference>
<evidence type="ECO:0000259" key="14">
    <source>
        <dbReference type="SMART" id="SM00867"/>
    </source>
</evidence>
<dbReference type="GO" id="GO:0020037">
    <property type="term" value="F:heme binding"/>
    <property type="evidence" value="ECO:0007669"/>
    <property type="project" value="TreeGrafter"/>
</dbReference>
<dbReference type="STRING" id="282199.GCA_001049735_00122"/>
<accession>A0A0U1NH82</accession>
<proteinExistence type="inferred from homology"/>
<feature type="transmembrane region" description="Helical" evidence="13">
    <location>
        <begin position="54"/>
        <end position="77"/>
    </location>
</feature>
<keyword evidence="10" id="KW-0408">Iron</keyword>
<organism evidence="15 16">
    <name type="scientific">Nereida ignava</name>
    <dbReference type="NCBI Taxonomy" id="282199"/>
    <lineage>
        <taxon>Bacteria</taxon>
        <taxon>Pseudomonadati</taxon>
        <taxon>Pseudomonadota</taxon>
        <taxon>Alphaproteobacteria</taxon>
        <taxon>Rhodobacterales</taxon>
        <taxon>Roseobacteraceae</taxon>
        <taxon>Nereida</taxon>
    </lineage>
</organism>
<evidence type="ECO:0000256" key="9">
    <source>
        <dbReference type="ARBA" id="ARBA00022989"/>
    </source>
</evidence>
<dbReference type="GO" id="GO:0022904">
    <property type="term" value="P:respiratory electron transport chain"/>
    <property type="evidence" value="ECO:0007669"/>
    <property type="project" value="InterPro"/>
</dbReference>
<keyword evidence="16" id="KW-1185">Reference proteome</keyword>
<dbReference type="PANTHER" id="PTHR30529">
    <property type="entry name" value="CYTOCHROME B561"/>
    <property type="match status" value="1"/>
</dbReference>
<evidence type="ECO:0000256" key="11">
    <source>
        <dbReference type="ARBA" id="ARBA00023136"/>
    </source>
</evidence>
<evidence type="ECO:0000313" key="16">
    <source>
        <dbReference type="Proteomes" id="UP000048949"/>
    </source>
</evidence>
<dbReference type="InterPro" id="IPR011577">
    <property type="entry name" value="Cyt_b561_bac/Ni-Hgenase"/>
</dbReference>
<keyword evidence="4" id="KW-1003">Cell membrane</keyword>
<evidence type="ECO:0000256" key="8">
    <source>
        <dbReference type="ARBA" id="ARBA00022982"/>
    </source>
</evidence>
<dbReference type="InterPro" id="IPR007372">
    <property type="entry name" value="Lipid/polyisoprenoid-bd_YceI"/>
</dbReference>
<evidence type="ECO:0000256" key="12">
    <source>
        <dbReference type="ARBA" id="ARBA00037975"/>
    </source>
</evidence>
<keyword evidence="5" id="KW-0349">Heme</keyword>
<feature type="domain" description="Lipid/polyisoprenoid-binding YceI-like" evidence="14">
    <location>
        <begin position="245"/>
        <end position="396"/>
    </location>
</feature>
<evidence type="ECO:0000256" key="6">
    <source>
        <dbReference type="ARBA" id="ARBA00022692"/>
    </source>
</evidence>
<evidence type="ECO:0000313" key="15">
    <source>
        <dbReference type="EMBL" id="CRK74097.1"/>
    </source>
</evidence>
<dbReference type="GO" id="GO:0005886">
    <property type="term" value="C:plasma membrane"/>
    <property type="evidence" value="ECO:0007669"/>
    <property type="project" value="UniProtKB-SubCell"/>
</dbReference>
<dbReference type="EMBL" id="CVQV01000002">
    <property type="protein sequence ID" value="CRK74097.1"/>
    <property type="molecule type" value="Genomic_DNA"/>
</dbReference>
<feature type="transmembrane region" description="Helical" evidence="13">
    <location>
        <begin position="207"/>
        <end position="228"/>
    </location>
</feature>
<dbReference type="Pfam" id="PF01292">
    <property type="entry name" value="Ni_hydr_CYTB"/>
    <property type="match status" value="1"/>
</dbReference>
<gene>
    <name evidence="15" type="primary">yceJ</name>
    <name evidence="15" type="ORF">NIG5292_00122</name>
</gene>
<dbReference type="RefSeq" id="WP_048597403.1">
    <property type="nucleotide sequence ID" value="NZ_CVPC01000002.1"/>
</dbReference>
<comment type="subcellular location">
    <subcellularLocation>
        <location evidence="2">Cell membrane</location>
        <topology evidence="2">Multi-pass membrane protein</topology>
    </subcellularLocation>
</comment>
<evidence type="ECO:0000256" key="1">
    <source>
        <dbReference type="ARBA" id="ARBA00001970"/>
    </source>
</evidence>
<name>A0A0U1NH82_9RHOB</name>
<dbReference type="SUPFAM" id="SSF101874">
    <property type="entry name" value="YceI-like"/>
    <property type="match status" value="1"/>
</dbReference>
<keyword evidence="8" id="KW-0249">Electron transport</keyword>
<dbReference type="OrthoDB" id="1247465at2"/>
<keyword evidence="11 13" id="KW-0472">Membrane</keyword>
<dbReference type="AlphaFoldDB" id="A0A0U1NH82"/>
<dbReference type="GO" id="GO:0046872">
    <property type="term" value="F:metal ion binding"/>
    <property type="evidence" value="ECO:0007669"/>
    <property type="project" value="UniProtKB-KW"/>
</dbReference>
<dbReference type="Pfam" id="PF04264">
    <property type="entry name" value="YceI"/>
    <property type="match status" value="1"/>
</dbReference>
<evidence type="ECO:0000256" key="5">
    <source>
        <dbReference type="ARBA" id="ARBA00022617"/>
    </source>
</evidence>
<evidence type="ECO:0000256" key="7">
    <source>
        <dbReference type="ARBA" id="ARBA00022723"/>
    </source>
</evidence>